<accession>A0A517NSS3</accession>
<keyword evidence="2" id="KW-1185">Reference proteome</keyword>
<reference evidence="1 2" key="1">
    <citation type="submission" date="2019-02" db="EMBL/GenBank/DDBJ databases">
        <title>Deep-cultivation of Planctomycetes and their phenomic and genomic characterization uncovers novel biology.</title>
        <authorList>
            <person name="Wiegand S."/>
            <person name="Jogler M."/>
            <person name="Boedeker C."/>
            <person name="Pinto D."/>
            <person name="Vollmers J."/>
            <person name="Rivas-Marin E."/>
            <person name="Kohn T."/>
            <person name="Peeters S.H."/>
            <person name="Heuer A."/>
            <person name="Rast P."/>
            <person name="Oberbeckmann S."/>
            <person name="Bunk B."/>
            <person name="Jeske O."/>
            <person name="Meyerdierks A."/>
            <person name="Storesund J.E."/>
            <person name="Kallscheuer N."/>
            <person name="Luecker S."/>
            <person name="Lage O.M."/>
            <person name="Pohl T."/>
            <person name="Merkel B.J."/>
            <person name="Hornburger P."/>
            <person name="Mueller R.-W."/>
            <person name="Bruemmer F."/>
            <person name="Labrenz M."/>
            <person name="Spormann A.M."/>
            <person name="Op den Camp H."/>
            <person name="Overmann J."/>
            <person name="Amann R."/>
            <person name="Jetten M.S.M."/>
            <person name="Mascher T."/>
            <person name="Medema M.H."/>
            <person name="Devos D.P."/>
            <person name="Kaster A.-K."/>
            <person name="Ovreas L."/>
            <person name="Rohde M."/>
            <person name="Galperin M.Y."/>
            <person name="Jogler C."/>
        </authorList>
    </citation>
    <scope>NUCLEOTIDE SEQUENCE [LARGE SCALE GENOMIC DNA]</scope>
    <source>
        <strain evidence="1 2">K23_9</strain>
    </source>
</reference>
<dbReference type="Gene3D" id="3.90.1720.10">
    <property type="entry name" value="endopeptidase domain like (from Nostoc punctiforme)"/>
    <property type="match status" value="1"/>
</dbReference>
<protein>
    <submittedName>
        <fullName evidence="1">Uncharacterized protein</fullName>
    </submittedName>
</protein>
<dbReference type="AlphaFoldDB" id="A0A517NSS3"/>
<gene>
    <name evidence="1" type="ORF">K239x_21360</name>
</gene>
<dbReference type="Proteomes" id="UP000319817">
    <property type="component" value="Chromosome"/>
</dbReference>
<dbReference type="EMBL" id="CP036526">
    <property type="protein sequence ID" value="QDT10181.1"/>
    <property type="molecule type" value="Genomic_DNA"/>
</dbReference>
<name>A0A517NSS3_9BACT</name>
<proteinExistence type="predicted"/>
<evidence type="ECO:0000313" key="2">
    <source>
        <dbReference type="Proteomes" id="UP000319817"/>
    </source>
</evidence>
<evidence type="ECO:0000313" key="1">
    <source>
        <dbReference type="EMBL" id="QDT10181.1"/>
    </source>
</evidence>
<sequence length="495" mass="55759">MHGQLFLRESDCRFVCPVASLLSSFLVEWGLEFWLRLCSFNFRCALMTSLLEIRSPRFLMSLVLLSVGAVAAQGDERNAKLSEQDESSEWQQQAVEFAGLMSHVQWTPVADGMPKRNGVFEKGTQYTGVPYSSVKWVGRYIGFDIFLKTFLAAVENPESVLYTENLRGKVSNAECYYGKVCSSYTSYALQCGIWYVSRLHGPPYREGTEIVKVQSAQSTQVGDLIFTPPKTTSGGSHIEIVTDVTRDDEGTVTHVRVEESRPPTTLNSNRTAAKFDQHLAARNRKLSRITDFDAWRNGNRADRFLFPNYAEDSATPTINRVLLLDRGDWVAYQKGQAVKFNLMDRDDVGIESLVIKRGDLPVEEIPVTQKGVVQRLLAECGDYTAHCVLADGSESQACEFSICNLDVTLRQQDVTLGKPWELRFTSDNMKVIMVYFRSNQNSYAQAMVYPTDKDRMNGSVTIPAGLLKDRGNSQAWVIGENRYGRLKVRKTFVVK</sequence>
<organism evidence="1 2">
    <name type="scientific">Stieleria marina</name>
    <dbReference type="NCBI Taxonomy" id="1930275"/>
    <lineage>
        <taxon>Bacteria</taxon>
        <taxon>Pseudomonadati</taxon>
        <taxon>Planctomycetota</taxon>
        <taxon>Planctomycetia</taxon>
        <taxon>Pirellulales</taxon>
        <taxon>Pirellulaceae</taxon>
        <taxon>Stieleria</taxon>
    </lineage>
</organism>